<dbReference type="InterPro" id="IPR036390">
    <property type="entry name" value="WH_DNA-bd_sf"/>
</dbReference>
<evidence type="ECO:0000256" key="2">
    <source>
        <dbReference type="ARBA" id="ARBA00023125"/>
    </source>
</evidence>
<dbReference type="InterPro" id="IPR008920">
    <property type="entry name" value="TF_FadR/GntR_C"/>
</dbReference>
<accession>A0ABW5QF58</accession>
<feature type="compositionally biased region" description="Acidic residues" evidence="4">
    <location>
        <begin position="1"/>
        <end position="15"/>
    </location>
</feature>
<name>A0ABW5QF58_9HYPH</name>
<dbReference type="Gene3D" id="1.10.10.10">
    <property type="entry name" value="Winged helix-like DNA-binding domain superfamily/Winged helix DNA-binding domain"/>
    <property type="match status" value="1"/>
</dbReference>
<reference evidence="7" key="1">
    <citation type="journal article" date="2019" name="Int. J. Syst. Evol. Microbiol.">
        <title>The Global Catalogue of Microorganisms (GCM) 10K type strain sequencing project: providing services to taxonomists for standard genome sequencing and annotation.</title>
        <authorList>
            <consortium name="The Broad Institute Genomics Platform"/>
            <consortium name="The Broad Institute Genome Sequencing Center for Infectious Disease"/>
            <person name="Wu L."/>
            <person name="Ma J."/>
        </authorList>
    </citation>
    <scope>NUCLEOTIDE SEQUENCE [LARGE SCALE GENOMIC DNA]</scope>
    <source>
        <strain evidence="7">CCM 7427</strain>
    </source>
</reference>
<dbReference type="SUPFAM" id="SSF48008">
    <property type="entry name" value="GntR ligand-binding domain-like"/>
    <property type="match status" value="1"/>
</dbReference>
<dbReference type="Proteomes" id="UP001597521">
    <property type="component" value="Unassembled WGS sequence"/>
</dbReference>
<dbReference type="RefSeq" id="WP_386830707.1">
    <property type="nucleotide sequence ID" value="NZ_JBHUNP010000001.1"/>
</dbReference>
<dbReference type="PROSITE" id="PS50949">
    <property type="entry name" value="HTH_GNTR"/>
    <property type="match status" value="1"/>
</dbReference>
<protein>
    <submittedName>
        <fullName evidence="6">GntR family transcriptional regulator</fullName>
    </submittedName>
</protein>
<keyword evidence="1" id="KW-0805">Transcription regulation</keyword>
<keyword evidence="3" id="KW-0804">Transcription</keyword>
<evidence type="ECO:0000256" key="4">
    <source>
        <dbReference type="SAM" id="MobiDB-lite"/>
    </source>
</evidence>
<organism evidence="6 7">
    <name type="scientific">Devosia albogilva</name>
    <dbReference type="NCBI Taxonomy" id="429726"/>
    <lineage>
        <taxon>Bacteria</taxon>
        <taxon>Pseudomonadati</taxon>
        <taxon>Pseudomonadota</taxon>
        <taxon>Alphaproteobacteria</taxon>
        <taxon>Hyphomicrobiales</taxon>
        <taxon>Devosiaceae</taxon>
        <taxon>Devosia</taxon>
    </lineage>
</organism>
<dbReference type="CDD" id="cd07377">
    <property type="entry name" value="WHTH_GntR"/>
    <property type="match status" value="1"/>
</dbReference>
<evidence type="ECO:0000256" key="3">
    <source>
        <dbReference type="ARBA" id="ARBA00023163"/>
    </source>
</evidence>
<comment type="caution">
    <text evidence="6">The sequence shown here is derived from an EMBL/GenBank/DDBJ whole genome shotgun (WGS) entry which is preliminary data.</text>
</comment>
<dbReference type="Pfam" id="PF00392">
    <property type="entry name" value="GntR"/>
    <property type="match status" value="1"/>
</dbReference>
<sequence length="236" mass="25961">MDDTDQIAQPVDDDAATGGRRKGQLHTEAAAHLRSMVLSGELPPGTRLREQQLCTELGVSRTPVREALRTLAAEGLVDLLPNRSVVVSQLHAPDVADLFTVFGTIEGLAAELACQKITEAEVAEIGRLLAAMVDYHAARERAEYMRINQLIHQRTVEIAANPVLYSVWQSLVPRVERARALANLDTGRWTQALIEHTKMFTALAARDGAMLGPLTRKHFENSLPYIAPQLDTSPNR</sequence>
<dbReference type="EMBL" id="JBHUNP010000001">
    <property type="protein sequence ID" value="MFD2646244.1"/>
    <property type="molecule type" value="Genomic_DNA"/>
</dbReference>
<dbReference type="PANTHER" id="PTHR43537:SF50">
    <property type="entry name" value="TRANSCRIPTIONAL REGULATORY PROTEIN"/>
    <property type="match status" value="1"/>
</dbReference>
<evidence type="ECO:0000313" key="7">
    <source>
        <dbReference type="Proteomes" id="UP001597521"/>
    </source>
</evidence>
<dbReference type="InterPro" id="IPR000524">
    <property type="entry name" value="Tscrpt_reg_HTH_GntR"/>
</dbReference>
<dbReference type="SMART" id="SM00895">
    <property type="entry name" value="FCD"/>
    <property type="match status" value="1"/>
</dbReference>
<evidence type="ECO:0000256" key="1">
    <source>
        <dbReference type="ARBA" id="ARBA00023015"/>
    </source>
</evidence>
<dbReference type="Pfam" id="PF07729">
    <property type="entry name" value="FCD"/>
    <property type="match status" value="1"/>
</dbReference>
<evidence type="ECO:0000259" key="5">
    <source>
        <dbReference type="PROSITE" id="PS50949"/>
    </source>
</evidence>
<feature type="region of interest" description="Disordered" evidence="4">
    <location>
        <begin position="1"/>
        <end position="24"/>
    </location>
</feature>
<dbReference type="PRINTS" id="PR00035">
    <property type="entry name" value="HTHGNTR"/>
</dbReference>
<evidence type="ECO:0000313" key="6">
    <source>
        <dbReference type="EMBL" id="MFD2646244.1"/>
    </source>
</evidence>
<dbReference type="SUPFAM" id="SSF46785">
    <property type="entry name" value="Winged helix' DNA-binding domain"/>
    <property type="match status" value="1"/>
</dbReference>
<dbReference type="InterPro" id="IPR011711">
    <property type="entry name" value="GntR_C"/>
</dbReference>
<keyword evidence="7" id="KW-1185">Reference proteome</keyword>
<dbReference type="SMART" id="SM00345">
    <property type="entry name" value="HTH_GNTR"/>
    <property type="match status" value="1"/>
</dbReference>
<keyword evidence="2" id="KW-0238">DNA-binding</keyword>
<feature type="domain" description="HTH gntR-type" evidence="5">
    <location>
        <begin position="23"/>
        <end position="90"/>
    </location>
</feature>
<proteinExistence type="predicted"/>
<dbReference type="InterPro" id="IPR036388">
    <property type="entry name" value="WH-like_DNA-bd_sf"/>
</dbReference>
<dbReference type="Gene3D" id="1.20.120.530">
    <property type="entry name" value="GntR ligand-binding domain-like"/>
    <property type="match status" value="1"/>
</dbReference>
<dbReference type="PANTHER" id="PTHR43537">
    <property type="entry name" value="TRANSCRIPTIONAL REGULATOR, GNTR FAMILY"/>
    <property type="match status" value="1"/>
</dbReference>
<gene>
    <name evidence="6" type="ORF">ACFSX5_00375</name>
</gene>